<organism evidence="1 2">
    <name type="scientific">Streptococcus criceti HS-6</name>
    <dbReference type="NCBI Taxonomy" id="873449"/>
    <lineage>
        <taxon>Bacteria</taxon>
        <taxon>Bacillati</taxon>
        <taxon>Bacillota</taxon>
        <taxon>Bacilli</taxon>
        <taxon>Lactobacillales</taxon>
        <taxon>Streptococcaceae</taxon>
        <taxon>Streptococcus</taxon>
    </lineage>
</organism>
<dbReference type="AlphaFoldDB" id="G5JQ17"/>
<comment type="caution">
    <text evidence="1">The sequence shown here is derived from an EMBL/GenBank/DDBJ whole genome shotgun (WGS) entry which is preliminary data.</text>
</comment>
<dbReference type="STRING" id="873449.STRCR_0464"/>
<reference evidence="1" key="1">
    <citation type="submission" date="2011-07" db="EMBL/GenBank/DDBJ databases">
        <authorList>
            <person name="Stanhope M.J."/>
            <person name="Durkin A.S."/>
            <person name="Hostetler J."/>
            <person name="Kim M."/>
            <person name="Radune D."/>
            <person name="Singh I."/>
            <person name="Town C.D."/>
        </authorList>
    </citation>
    <scope>NUCLEOTIDE SEQUENCE [LARGE SCALE GENOMIC DNA]</scope>
    <source>
        <strain evidence="1">HS-6</strain>
    </source>
</reference>
<dbReference type="Proteomes" id="UP000004322">
    <property type="component" value="Unassembled WGS sequence"/>
</dbReference>
<accession>G5JQ17</accession>
<gene>
    <name evidence="1" type="ORF">STRCR_0464</name>
</gene>
<keyword evidence="2" id="KW-1185">Reference proteome</keyword>
<evidence type="ECO:0000313" key="1">
    <source>
        <dbReference type="EMBL" id="EHI74606.1"/>
    </source>
</evidence>
<name>G5JQ17_STRCG</name>
<sequence>MRKGMASASYFLLAFLTPLVSYVIEHGYDTVQKDKDFLDARHLRQLSYFAVCRLRLCILNKGEKYG</sequence>
<proteinExistence type="predicted"/>
<protein>
    <submittedName>
        <fullName evidence="1">Uncharacterized protein</fullName>
    </submittedName>
</protein>
<dbReference type="EMBL" id="AEUV02000002">
    <property type="protein sequence ID" value="EHI74606.1"/>
    <property type="molecule type" value="Genomic_DNA"/>
</dbReference>
<evidence type="ECO:0000313" key="2">
    <source>
        <dbReference type="Proteomes" id="UP000004322"/>
    </source>
</evidence>